<accession>A0A6I4T8F5</accession>
<dbReference type="RefSeq" id="WP_160736980.1">
    <property type="nucleotide sequence ID" value="NZ_WTYT01000005.1"/>
</dbReference>
<proteinExistence type="predicted"/>
<dbReference type="Proteomes" id="UP000438476">
    <property type="component" value="Unassembled WGS sequence"/>
</dbReference>
<comment type="caution">
    <text evidence="1">The sequence shown here is derived from an EMBL/GenBank/DDBJ whole genome shotgun (WGS) entry which is preliminary data.</text>
</comment>
<dbReference type="OrthoDB" id="7427399at2"/>
<name>A0A6I4T8F5_9SPHN</name>
<keyword evidence="2" id="KW-1185">Reference proteome</keyword>
<evidence type="ECO:0000313" key="2">
    <source>
        <dbReference type="Proteomes" id="UP000438476"/>
    </source>
</evidence>
<dbReference type="EMBL" id="WTYT01000005">
    <property type="protein sequence ID" value="MXO66542.1"/>
    <property type="molecule type" value="Genomic_DNA"/>
</dbReference>
<organism evidence="1 2">
    <name type="scientific">Altericroceibacterium endophyticum</name>
    <dbReference type="NCBI Taxonomy" id="1808508"/>
    <lineage>
        <taxon>Bacteria</taxon>
        <taxon>Pseudomonadati</taxon>
        <taxon>Pseudomonadota</taxon>
        <taxon>Alphaproteobacteria</taxon>
        <taxon>Sphingomonadales</taxon>
        <taxon>Erythrobacteraceae</taxon>
        <taxon>Altericroceibacterium</taxon>
    </lineage>
</organism>
<protein>
    <submittedName>
        <fullName evidence="1">Uncharacterized protein</fullName>
    </submittedName>
</protein>
<evidence type="ECO:0000313" key="1">
    <source>
        <dbReference type="EMBL" id="MXO66542.1"/>
    </source>
</evidence>
<reference evidence="1 2" key="1">
    <citation type="submission" date="2019-12" db="EMBL/GenBank/DDBJ databases">
        <title>Genomic-based taxomic classification of the family Erythrobacteraceae.</title>
        <authorList>
            <person name="Xu L."/>
        </authorList>
    </citation>
    <scope>NUCLEOTIDE SEQUENCE [LARGE SCALE GENOMIC DNA]</scope>
    <source>
        <strain evidence="1 2">LMG 29518</strain>
    </source>
</reference>
<sequence>MLRSLTGKPVLYYSAMLTMWVMARLFTGEATEESLSLTSHMDMGHEISGPRLSRWDGMSYFAGGALPTHTTSIGTRNVATDRAVNAPAASLYAPLRPLDYPGYSSSVTPYDPSAQGLASGRDMPEPRSGLISRVIPSRRDAQLAEFGTYRSSVPLAPGPLTGRQRLSKNGRPDRLSVDSWMFVRKDGSAAISGAPTYGGSQAGAILRYRFKPSSGLDPFAYIRSSSALRAKESELSAGVAARPLASAPLRLAAEMQLHNVRGRKEWRPALYGISEVPPFSMPLGLEGEMYVQGGYVGGDYSTYFTDGQLRADRRLLSLKDIELYGGLGIWGGAQKGVQRLDMGPSARMMLDVYDTPARVTLDWRMKVAGNAEPSSGPALTISAGF</sequence>
<dbReference type="AlphaFoldDB" id="A0A6I4T8F5"/>
<gene>
    <name evidence="1" type="ORF">GRI91_12300</name>
</gene>